<dbReference type="PROSITE" id="PS51257">
    <property type="entry name" value="PROKAR_LIPOPROTEIN"/>
    <property type="match status" value="1"/>
</dbReference>
<organism evidence="1">
    <name type="scientific">bioreactor metagenome</name>
    <dbReference type="NCBI Taxonomy" id="1076179"/>
    <lineage>
        <taxon>unclassified sequences</taxon>
        <taxon>metagenomes</taxon>
        <taxon>ecological metagenomes</taxon>
    </lineage>
</organism>
<dbReference type="AlphaFoldDB" id="A0A645ITH1"/>
<dbReference type="InterPro" id="IPR010181">
    <property type="entry name" value="CGCAxxGCC_motif"/>
</dbReference>
<comment type="caution">
    <text evidence="1">The sequence shown here is derived from an EMBL/GenBank/DDBJ whole genome shotgun (WGS) entry which is preliminary data.</text>
</comment>
<proteinExistence type="predicted"/>
<dbReference type="EMBL" id="VSSQ01122722">
    <property type="protein sequence ID" value="MPN54466.1"/>
    <property type="molecule type" value="Genomic_DNA"/>
</dbReference>
<protein>
    <recommendedName>
        <fullName evidence="2">C_GCAxxG_C_C family protein</fullName>
    </recommendedName>
</protein>
<accession>A0A645ITH1</accession>
<dbReference type="NCBIfam" id="TIGR01909">
    <property type="entry name" value="C_GCAxxG_C_C"/>
    <property type="match status" value="1"/>
</dbReference>
<dbReference type="Pfam" id="PF09719">
    <property type="entry name" value="C_GCAxxG_C_C"/>
    <property type="match status" value="1"/>
</dbReference>
<gene>
    <name evidence="1" type="ORF">SDC9_202136</name>
</gene>
<name>A0A645ITH1_9ZZZZ</name>
<evidence type="ECO:0008006" key="2">
    <source>
        <dbReference type="Google" id="ProtNLM"/>
    </source>
</evidence>
<evidence type="ECO:0000313" key="1">
    <source>
        <dbReference type="EMBL" id="MPN54466.1"/>
    </source>
</evidence>
<sequence length="118" mass="12318">MLRAINMAWGLRLSDESLRLAAGFGGGMGCEDACGAMTGAVAGLSALLVKDKAHATPGFGALCAQWVETFTRDLGSSRCADLKPIMKTQEAGCLETVIRAADSFGTFMQARDMGPVSQ</sequence>
<reference evidence="1" key="1">
    <citation type="submission" date="2019-08" db="EMBL/GenBank/DDBJ databases">
        <authorList>
            <person name="Kucharzyk K."/>
            <person name="Murdoch R.W."/>
            <person name="Higgins S."/>
            <person name="Loffler F."/>
        </authorList>
    </citation>
    <scope>NUCLEOTIDE SEQUENCE</scope>
</reference>